<dbReference type="Proteomes" id="UP000199203">
    <property type="component" value="Unassembled WGS sequence"/>
</dbReference>
<dbReference type="STRING" id="454006.SAMN05421825_1084"/>
<evidence type="ECO:0000313" key="3">
    <source>
        <dbReference type="Proteomes" id="UP000199203"/>
    </source>
</evidence>
<dbReference type="RefSeq" id="WP_139166575.1">
    <property type="nucleotide sequence ID" value="NZ_FNBH01000001.1"/>
</dbReference>
<reference evidence="3" key="1">
    <citation type="submission" date="2016-10" db="EMBL/GenBank/DDBJ databases">
        <authorList>
            <person name="Varghese N."/>
            <person name="Submissions S."/>
        </authorList>
    </citation>
    <scope>NUCLEOTIDE SEQUENCE [LARGE SCALE GENOMIC DNA]</scope>
    <source>
        <strain evidence="3">DSM 19684</strain>
    </source>
</reference>
<feature type="transmembrane region" description="Helical" evidence="1">
    <location>
        <begin position="148"/>
        <end position="172"/>
    </location>
</feature>
<dbReference type="OrthoDB" id="9824850at2"/>
<evidence type="ECO:0000256" key="1">
    <source>
        <dbReference type="SAM" id="Phobius"/>
    </source>
</evidence>
<keyword evidence="1" id="KW-0812">Transmembrane</keyword>
<keyword evidence="1" id="KW-1133">Transmembrane helix</keyword>
<gene>
    <name evidence="2" type="ORF">SAMN05421825_1084</name>
</gene>
<proteinExistence type="predicted"/>
<accession>A0A1G7IGR3</accession>
<sequence length="194" mass="21667">MIKKNSKVLPFLTRRMHLLFLVFFPLISVMSKAICKPEDACYNDTNKQEKQGTVYVSEGTTLFVAEGTITSVEESIHNDEVSKGQLKSVKRKNAEKPKVVKRRSITVVHHSSLPSAETISPNIPKHSWDTGGPYNKQVSITSNISFKYVAAAMDATFINVILIFIILLIAVYQRHILNTLLLGANFQRPPPSIA</sequence>
<dbReference type="EMBL" id="FNBH01000001">
    <property type="protein sequence ID" value="SDF11921.1"/>
    <property type="molecule type" value="Genomic_DNA"/>
</dbReference>
<dbReference type="AlphaFoldDB" id="A0A1G7IGR3"/>
<keyword evidence="1" id="KW-0472">Membrane</keyword>
<name>A0A1G7IGR3_9FLAO</name>
<protein>
    <submittedName>
        <fullName evidence="2">Uncharacterized protein</fullName>
    </submittedName>
</protein>
<keyword evidence="3" id="KW-1185">Reference proteome</keyword>
<organism evidence="2 3">
    <name type="scientific">Epilithonimonas hungarica</name>
    <dbReference type="NCBI Taxonomy" id="454006"/>
    <lineage>
        <taxon>Bacteria</taxon>
        <taxon>Pseudomonadati</taxon>
        <taxon>Bacteroidota</taxon>
        <taxon>Flavobacteriia</taxon>
        <taxon>Flavobacteriales</taxon>
        <taxon>Weeksellaceae</taxon>
        <taxon>Chryseobacterium group</taxon>
        <taxon>Epilithonimonas</taxon>
    </lineage>
</organism>
<evidence type="ECO:0000313" key="2">
    <source>
        <dbReference type="EMBL" id="SDF11921.1"/>
    </source>
</evidence>